<dbReference type="Proteomes" id="UP000598196">
    <property type="component" value="Unassembled WGS sequence"/>
</dbReference>
<dbReference type="RefSeq" id="WP_146286999.1">
    <property type="nucleotide sequence ID" value="NZ_BMLP01000004.1"/>
</dbReference>
<dbReference type="InterPro" id="IPR019432">
    <property type="entry name" value="Acyltransferase_MbtK/IucB-like"/>
</dbReference>
<organism evidence="4 5">
    <name type="scientific">Gemmobacter aquaticus</name>
    <dbReference type="NCBI Taxonomy" id="490185"/>
    <lineage>
        <taxon>Bacteria</taxon>
        <taxon>Pseudomonadati</taxon>
        <taxon>Pseudomonadota</taxon>
        <taxon>Alphaproteobacteria</taxon>
        <taxon>Rhodobacterales</taxon>
        <taxon>Paracoccaceae</taxon>
        <taxon>Gemmobacter</taxon>
    </lineage>
</organism>
<comment type="caution">
    <text evidence="4">The sequence shown here is derived from an EMBL/GenBank/DDBJ whole genome shotgun (WGS) entry which is preliminary data.</text>
</comment>
<comment type="pathway">
    <text evidence="1">Siderophore biosynthesis.</text>
</comment>
<dbReference type="GO" id="GO:0046677">
    <property type="term" value="P:response to antibiotic"/>
    <property type="evidence" value="ECO:0007669"/>
    <property type="project" value="UniProtKB-KW"/>
</dbReference>
<name>A0A917YLY4_9RHOB</name>
<feature type="domain" description="N-acetyltransferase" evidence="3">
    <location>
        <begin position="9"/>
        <end position="175"/>
    </location>
</feature>
<evidence type="ECO:0000313" key="4">
    <source>
        <dbReference type="EMBL" id="GGO33453.1"/>
    </source>
</evidence>
<dbReference type="SUPFAM" id="SSF55729">
    <property type="entry name" value="Acyl-CoA N-acyltransferases (Nat)"/>
    <property type="match status" value="1"/>
</dbReference>
<dbReference type="GO" id="GO:0016410">
    <property type="term" value="F:N-acyltransferase activity"/>
    <property type="evidence" value="ECO:0007669"/>
    <property type="project" value="TreeGrafter"/>
</dbReference>
<sequence length="178" mass="20340">MPAEAAQDLDFRPVSTDDLSMLADWLERPHWREWWGTPETELGYIRDMIEGRDDTRPFIILQRGQPIGYIQVWRIASNRVEPWLTEAPWLAWLADHTVGVDLSLAEASRLSQGIGSAALRLFVARLRTEGETVIIIDPDPANLRAVRAYEKAGFRVIEDLKDRTGDSLLMRHVPEEHA</sequence>
<dbReference type="OrthoDB" id="9814648at2"/>
<dbReference type="InterPro" id="IPR000182">
    <property type="entry name" value="GNAT_dom"/>
</dbReference>
<dbReference type="PANTHER" id="PTHR31438">
    <property type="entry name" value="LYSINE N-ACYLTRANSFERASE C17G9.06C-RELATED"/>
    <property type="match status" value="1"/>
</dbReference>
<protein>
    <submittedName>
        <fullName evidence="4">GNAT family N-acetyltransferase</fullName>
    </submittedName>
</protein>
<keyword evidence="5" id="KW-1185">Reference proteome</keyword>
<proteinExistence type="predicted"/>
<dbReference type="AlphaFoldDB" id="A0A917YLY4"/>
<evidence type="ECO:0000313" key="5">
    <source>
        <dbReference type="Proteomes" id="UP000598196"/>
    </source>
</evidence>
<dbReference type="InterPro" id="IPR016181">
    <property type="entry name" value="Acyl_CoA_acyltransferase"/>
</dbReference>
<evidence type="ECO:0000256" key="2">
    <source>
        <dbReference type="ARBA" id="ARBA00023251"/>
    </source>
</evidence>
<keyword evidence="2" id="KW-0046">Antibiotic resistance</keyword>
<dbReference type="EMBL" id="BMLP01000004">
    <property type="protein sequence ID" value="GGO33453.1"/>
    <property type="molecule type" value="Genomic_DNA"/>
</dbReference>
<evidence type="ECO:0000256" key="1">
    <source>
        <dbReference type="ARBA" id="ARBA00004924"/>
    </source>
</evidence>
<dbReference type="PROSITE" id="PS51186">
    <property type="entry name" value="GNAT"/>
    <property type="match status" value="1"/>
</dbReference>
<dbReference type="SMART" id="SM01006">
    <property type="entry name" value="AlcB"/>
    <property type="match status" value="1"/>
</dbReference>
<gene>
    <name evidence="4" type="ORF">GCM10010991_22920</name>
</gene>
<dbReference type="PANTHER" id="PTHR31438:SF1">
    <property type="entry name" value="LYSINE N-ACYLTRANSFERASE C17G9.06C-RELATED"/>
    <property type="match status" value="1"/>
</dbReference>
<evidence type="ECO:0000259" key="3">
    <source>
        <dbReference type="PROSITE" id="PS51186"/>
    </source>
</evidence>
<dbReference type="Gene3D" id="3.40.630.30">
    <property type="match status" value="1"/>
</dbReference>
<reference evidence="4 5" key="1">
    <citation type="journal article" date="2014" name="Int. J. Syst. Evol. Microbiol.">
        <title>Complete genome sequence of Corynebacterium casei LMG S-19264T (=DSM 44701T), isolated from a smear-ripened cheese.</title>
        <authorList>
            <consortium name="US DOE Joint Genome Institute (JGI-PGF)"/>
            <person name="Walter F."/>
            <person name="Albersmeier A."/>
            <person name="Kalinowski J."/>
            <person name="Ruckert C."/>
        </authorList>
    </citation>
    <scope>NUCLEOTIDE SEQUENCE [LARGE SCALE GENOMIC DNA]</scope>
    <source>
        <strain evidence="4 5">CGMCC 1.7029</strain>
    </source>
</reference>
<dbReference type="Pfam" id="PF13523">
    <property type="entry name" value="Acetyltransf_8"/>
    <property type="match status" value="1"/>
</dbReference>
<dbReference type="GO" id="GO:0019290">
    <property type="term" value="P:siderophore biosynthetic process"/>
    <property type="evidence" value="ECO:0007669"/>
    <property type="project" value="InterPro"/>
</dbReference>
<accession>A0A917YLY4</accession>